<dbReference type="WBParaSite" id="ASIM_0000653901-mRNA-1">
    <property type="protein sequence ID" value="ASIM_0000653901-mRNA-1"/>
    <property type="gene ID" value="ASIM_0000653901"/>
</dbReference>
<gene>
    <name evidence="2" type="ORF">ASIM_LOCUS6319</name>
</gene>
<keyword evidence="3" id="KW-1185">Reference proteome</keyword>
<evidence type="ECO:0000313" key="3">
    <source>
        <dbReference type="Proteomes" id="UP000267096"/>
    </source>
</evidence>
<organism evidence="4">
    <name type="scientific">Anisakis simplex</name>
    <name type="common">Herring worm</name>
    <dbReference type="NCBI Taxonomy" id="6269"/>
    <lineage>
        <taxon>Eukaryota</taxon>
        <taxon>Metazoa</taxon>
        <taxon>Ecdysozoa</taxon>
        <taxon>Nematoda</taxon>
        <taxon>Chromadorea</taxon>
        <taxon>Rhabditida</taxon>
        <taxon>Spirurina</taxon>
        <taxon>Ascaridomorpha</taxon>
        <taxon>Ascaridoidea</taxon>
        <taxon>Anisakidae</taxon>
        <taxon>Anisakis</taxon>
        <taxon>Anisakis simplex complex</taxon>
    </lineage>
</organism>
<feature type="region of interest" description="Disordered" evidence="1">
    <location>
        <begin position="65"/>
        <end position="89"/>
    </location>
</feature>
<sequence length="152" mass="16377">MAREARESMEQFGSLRISAGTHPEGSVSKTTDFSPISEDRSSGTGGGGARLKDYLTYYRTKIATGGTGPAVSARPLQPPVLPPSMQPQAQIGAYIPHDGSSAGLGPIPPVPTSSYGQGMLNYHFIWNLCDWAVIISKTFNFIMVENFNLRIQ</sequence>
<reference evidence="4" key="1">
    <citation type="submission" date="2017-02" db="UniProtKB">
        <authorList>
            <consortium name="WormBaseParasite"/>
        </authorList>
    </citation>
    <scope>IDENTIFICATION</scope>
</reference>
<feature type="region of interest" description="Disordered" evidence="1">
    <location>
        <begin position="1"/>
        <end position="49"/>
    </location>
</feature>
<evidence type="ECO:0000313" key="2">
    <source>
        <dbReference type="EMBL" id="VDK26843.1"/>
    </source>
</evidence>
<proteinExistence type="predicted"/>
<feature type="compositionally biased region" description="Pro residues" evidence="1">
    <location>
        <begin position="76"/>
        <end position="85"/>
    </location>
</feature>
<name>A0A0M3JFY5_ANISI</name>
<dbReference type="Proteomes" id="UP000267096">
    <property type="component" value="Unassembled WGS sequence"/>
</dbReference>
<dbReference type="AlphaFoldDB" id="A0A0M3JFY5"/>
<accession>A0A0M3JFY5</accession>
<evidence type="ECO:0000256" key="1">
    <source>
        <dbReference type="SAM" id="MobiDB-lite"/>
    </source>
</evidence>
<dbReference type="EMBL" id="UYRR01013568">
    <property type="protein sequence ID" value="VDK26843.1"/>
    <property type="molecule type" value="Genomic_DNA"/>
</dbReference>
<reference evidence="2 3" key="2">
    <citation type="submission" date="2018-11" db="EMBL/GenBank/DDBJ databases">
        <authorList>
            <consortium name="Pathogen Informatics"/>
        </authorList>
    </citation>
    <scope>NUCLEOTIDE SEQUENCE [LARGE SCALE GENOMIC DNA]</scope>
</reference>
<protein>
    <submittedName>
        <fullName evidence="4">Ecdysone-induced protein 74EF</fullName>
    </submittedName>
</protein>
<evidence type="ECO:0000313" key="4">
    <source>
        <dbReference type="WBParaSite" id="ASIM_0000653901-mRNA-1"/>
    </source>
</evidence>